<dbReference type="Proteomes" id="UP000323142">
    <property type="component" value="Unassembled WGS sequence"/>
</dbReference>
<evidence type="ECO:0000313" key="2">
    <source>
        <dbReference type="EMBL" id="KAA2238165.1"/>
    </source>
</evidence>
<dbReference type="AlphaFoldDB" id="A0A5B2VGW3"/>
<dbReference type="RefSeq" id="WP_149816113.1">
    <property type="nucleotide sequence ID" value="NZ_VUOA01000014.1"/>
</dbReference>
<dbReference type="Pfam" id="PF13770">
    <property type="entry name" value="DUF4169"/>
    <property type="match status" value="1"/>
</dbReference>
<dbReference type="OrthoDB" id="7173889at2"/>
<feature type="compositionally biased region" description="Basic and acidic residues" evidence="1">
    <location>
        <begin position="33"/>
        <end position="61"/>
    </location>
</feature>
<comment type="caution">
    <text evidence="2">The sequence shown here is derived from an EMBL/GenBank/DDBJ whole genome shotgun (WGS) entry which is preliminary data.</text>
</comment>
<name>A0A5B2VGW3_9HYPH</name>
<reference evidence="2 3" key="1">
    <citation type="submission" date="2019-09" db="EMBL/GenBank/DDBJ databases">
        <title>Salinarimonas rosea gen. nov., sp. nov., a new member of the a-2 subgroup of the Proteobacteria.</title>
        <authorList>
            <person name="Liu J."/>
        </authorList>
    </citation>
    <scope>NUCLEOTIDE SEQUENCE [LARGE SCALE GENOMIC DNA]</scope>
    <source>
        <strain evidence="2 3">BN140002</strain>
    </source>
</reference>
<proteinExistence type="predicted"/>
<feature type="region of interest" description="Disordered" evidence="1">
    <location>
        <begin position="19"/>
        <end position="61"/>
    </location>
</feature>
<sequence>MGEIINLRQARKARMKAEKEAKAAANRTAFGRTKAERQKADELEKLSERRHEGHRLDRDEP</sequence>
<reference evidence="2 3" key="2">
    <citation type="submission" date="2019-09" db="EMBL/GenBank/DDBJ databases">
        <authorList>
            <person name="Jin C."/>
        </authorList>
    </citation>
    <scope>NUCLEOTIDE SEQUENCE [LARGE SCALE GENOMIC DNA]</scope>
    <source>
        <strain evidence="2 3">BN140002</strain>
    </source>
</reference>
<dbReference type="EMBL" id="VUOA01000014">
    <property type="protein sequence ID" value="KAA2238165.1"/>
    <property type="molecule type" value="Genomic_DNA"/>
</dbReference>
<dbReference type="InterPro" id="IPR025227">
    <property type="entry name" value="DUF4169"/>
</dbReference>
<organism evidence="2 3">
    <name type="scientific">Salinarimonas soli</name>
    <dbReference type="NCBI Taxonomy" id="1638099"/>
    <lineage>
        <taxon>Bacteria</taxon>
        <taxon>Pseudomonadati</taxon>
        <taxon>Pseudomonadota</taxon>
        <taxon>Alphaproteobacteria</taxon>
        <taxon>Hyphomicrobiales</taxon>
        <taxon>Salinarimonadaceae</taxon>
        <taxon>Salinarimonas</taxon>
    </lineage>
</organism>
<evidence type="ECO:0000313" key="3">
    <source>
        <dbReference type="Proteomes" id="UP000323142"/>
    </source>
</evidence>
<keyword evidence="3" id="KW-1185">Reference proteome</keyword>
<gene>
    <name evidence="2" type="ORF">F0L46_05820</name>
</gene>
<protein>
    <submittedName>
        <fullName evidence="2">DUF4169 family protein</fullName>
    </submittedName>
</protein>
<evidence type="ECO:0000256" key="1">
    <source>
        <dbReference type="SAM" id="MobiDB-lite"/>
    </source>
</evidence>
<accession>A0A5B2VGW3</accession>